<gene>
    <name evidence="14" type="ORF">CLAFUR5_04875</name>
</gene>
<comment type="cofactor">
    <cofactor evidence="1">
        <name>thiamine diphosphate</name>
        <dbReference type="ChEBI" id="CHEBI:58937"/>
    </cofactor>
</comment>
<keyword evidence="7 10" id="KW-0786">Thiamine pyrophosphate</keyword>
<feature type="binding site" evidence="9">
    <location>
        <position position="489"/>
    </location>
    <ligand>
        <name>Mg(2+)</name>
        <dbReference type="ChEBI" id="CHEBI:18420"/>
    </ligand>
</feature>
<dbReference type="AlphaFoldDB" id="A0A9Q8P7N1"/>
<evidence type="ECO:0000256" key="3">
    <source>
        <dbReference type="ARBA" id="ARBA00014422"/>
    </source>
</evidence>
<proteinExistence type="inferred from homology"/>
<evidence type="ECO:0000256" key="1">
    <source>
        <dbReference type="ARBA" id="ARBA00001964"/>
    </source>
</evidence>
<evidence type="ECO:0000256" key="6">
    <source>
        <dbReference type="ARBA" id="ARBA00022842"/>
    </source>
</evidence>
<keyword evidence="15" id="KW-1185">Reference proteome</keyword>
<dbReference type="PANTHER" id="PTHR43452:SF11">
    <property type="entry name" value="PYRUVATE DECARBOXYLASE"/>
    <property type="match status" value="1"/>
</dbReference>
<reference evidence="14" key="1">
    <citation type="submission" date="2021-12" db="EMBL/GenBank/DDBJ databases">
        <authorList>
            <person name="Zaccaron A."/>
            <person name="Stergiopoulos I."/>
        </authorList>
    </citation>
    <scope>NUCLEOTIDE SEQUENCE</scope>
    <source>
        <strain evidence="14">Race5_Kim</strain>
    </source>
</reference>
<dbReference type="GO" id="GO:0000949">
    <property type="term" value="P:aromatic amino acid family catabolic process to alcohol via Ehrlich pathway"/>
    <property type="evidence" value="ECO:0007669"/>
    <property type="project" value="TreeGrafter"/>
</dbReference>
<evidence type="ECO:0000259" key="11">
    <source>
        <dbReference type="Pfam" id="PF00205"/>
    </source>
</evidence>
<dbReference type="Pfam" id="PF02775">
    <property type="entry name" value="TPP_enzyme_C"/>
    <property type="match status" value="1"/>
</dbReference>
<dbReference type="OMA" id="HGMNEAY"/>
<keyword evidence="14" id="KW-0670">Pyruvate</keyword>
<evidence type="ECO:0000256" key="8">
    <source>
        <dbReference type="ARBA" id="ARBA00023239"/>
    </source>
</evidence>
<dbReference type="EMBL" id="CP090166">
    <property type="protein sequence ID" value="UJO16289.1"/>
    <property type="molecule type" value="Genomic_DNA"/>
</dbReference>
<feature type="domain" description="Thiamine pyrophosphate enzyme central" evidence="11">
    <location>
        <begin position="222"/>
        <end position="343"/>
    </location>
</feature>
<dbReference type="Pfam" id="PF00205">
    <property type="entry name" value="TPP_enzyme_M"/>
    <property type="match status" value="1"/>
</dbReference>
<dbReference type="SUPFAM" id="SSF52467">
    <property type="entry name" value="DHS-like NAD/FAD-binding domain"/>
    <property type="match status" value="1"/>
</dbReference>
<dbReference type="InterPro" id="IPR012000">
    <property type="entry name" value="Thiamin_PyroP_enz_cen_dom"/>
</dbReference>
<evidence type="ECO:0000256" key="7">
    <source>
        <dbReference type="ARBA" id="ARBA00023052"/>
    </source>
</evidence>
<dbReference type="OrthoDB" id="3970464at2759"/>
<dbReference type="InterPro" id="IPR029061">
    <property type="entry name" value="THDP-binding"/>
</dbReference>
<dbReference type="GO" id="GO:0005634">
    <property type="term" value="C:nucleus"/>
    <property type="evidence" value="ECO:0007669"/>
    <property type="project" value="TreeGrafter"/>
</dbReference>
<dbReference type="Pfam" id="PF02776">
    <property type="entry name" value="TPP_enzyme_N"/>
    <property type="match status" value="1"/>
</dbReference>
<evidence type="ECO:0000256" key="9">
    <source>
        <dbReference type="PIRSR" id="PIRSR036565-2"/>
    </source>
</evidence>
<dbReference type="GO" id="GO:0030976">
    <property type="term" value="F:thiamine pyrophosphate binding"/>
    <property type="evidence" value="ECO:0007669"/>
    <property type="project" value="InterPro"/>
</dbReference>
<evidence type="ECO:0000313" key="14">
    <source>
        <dbReference type="EMBL" id="UJO16289.1"/>
    </source>
</evidence>
<protein>
    <recommendedName>
        <fullName evidence="3">Pyruvate decarboxylase</fullName>
    </recommendedName>
</protein>
<keyword evidence="4 9" id="KW-0479">Metal-binding</keyword>
<dbReference type="GO" id="GO:0004737">
    <property type="term" value="F:pyruvate decarboxylase activity"/>
    <property type="evidence" value="ECO:0007669"/>
    <property type="project" value="TreeGrafter"/>
</dbReference>
<dbReference type="Proteomes" id="UP000756132">
    <property type="component" value="Chromosome 4"/>
</dbReference>
<comment type="cofactor">
    <cofactor evidence="9">
        <name>Mg(2+)</name>
        <dbReference type="ChEBI" id="CHEBI:18420"/>
    </cofactor>
    <text evidence="9">Binds 1 Mg(2+) per subunit.</text>
</comment>
<dbReference type="InterPro" id="IPR029035">
    <property type="entry name" value="DHS-like_NAD/FAD-binding_dom"/>
</dbReference>
<dbReference type="InterPro" id="IPR012110">
    <property type="entry name" value="PDC/IPDC-like"/>
</dbReference>
<evidence type="ECO:0000259" key="13">
    <source>
        <dbReference type="Pfam" id="PF02776"/>
    </source>
</evidence>
<dbReference type="KEGG" id="ffu:CLAFUR5_04875"/>
<dbReference type="Gene3D" id="3.40.50.1220">
    <property type="entry name" value="TPP-binding domain"/>
    <property type="match status" value="1"/>
</dbReference>
<evidence type="ECO:0000313" key="15">
    <source>
        <dbReference type="Proteomes" id="UP000756132"/>
    </source>
</evidence>
<dbReference type="SUPFAM" id="SSF52518">
    <property type="entry name" value="Thiamin diphosphate-binding fold (THDP-binding)"/>
    <property type="match status" value="2"/>
</dbReference>
<evidence type="ECO:0000256" key="5">
    <source>
        <dbReference type="ARBA" id="ARBA00022793"/>
    </source>
</evidence>
<feature type="domain" description="Thiamine pyrophosphate enzyme N-terminal TPP-binding" evidence="13">
    <location>
        <begin position="7"/>
        <end position="124"/>
    </location>
</feature>
<dbReference type="InterPro" id="IPR011766">
    <property type="entry name" value="TPP_enzyme_TPP-bd"/>
</dbReference>
<dbReference type="CDD" id="cd07038">
    <property type="entry name" value="TPP_PYR_PDC_IPDC_like"/>
    <property type="match status" value="1"/>
</dbReference>
<dbReference type="PANTHER" id="PTHR43452">
    <property type="entry name" value="PYRUVATE DECARBOXYLASE"/>
    <property type="match status" value="1"/>
</dbReference>
<name>A0A9Q8P7N1_PASFU</name>
<evidence type="ECO:0000259" key="12">
    <source>
        <dbReference type="Pfam" id="PF02775"/>
    </source>
</evidence>
<feature type="binding site" evidence="9">
    <location>
        <position position="487"/>
    </location>
    <ligand>
        <name>Mg(2+)</name>
        <dbReference type="ChEBI" id="CHEBI:18420"/>
    </ligand>
</feature>
<accession>A0A9Q8P7N1</accession>
<evidence type="ECO:0000256" key="10">
    <source>
        <dbReference type="RuleBase" id="RU362132"/>
    </source>
</evidence>
<dbReference type="GeneID" id="71984753"/>
<dbReference type="InterPro" id="IPR047213">
    <property type="entry name" value="TPP_PYR_PDC_IPDC-like"/>
</dbReference>
<comment type="similarity">
    <text evidence="2 10">Belongs to the TPP enzyme family.</text>
</comment>
<dbReference type="GO" id="GO:0000287">
    <property type="term" value="F:magnesium ion binding"/>
    <property type="evidence" value="ECO:0007669"/>
    <property type="project" value="InterPro"/>
</dbReference>
<dbReference type="InterPro" id="IPR012001">
    <property type="entry name" value="Thiamin_PyroP_enz_TPP-bd_dom"/>
</dbReference>
<dbReference type="Gene3D" id="3.40.50.970">
    <property type="match status" value="2"/>
</dbReference>
<feature type="binding site" evidence="9">
    <location>
        <position position="460"/>
    </location>
    <ligand>
        <name>Mg(2+)</name>
        <dbReference type="ChEBI" id="CHEBI:18420"/>
    </ligand>
</feature>
<dbReference type="RefSeq" id="XP_047760655.1">
    <property type="nucleotide sequence ID" value="XM_047904023.1"/>
</dbReference>
<feature type="domain" description="Thiamine pyrophosphate enzyme TPP-binding" evidence="12">
    <location>
        <begin position="412"/>
        <end position="500"/>
    </location>
</feature>
<evidence type="ECO:0000256" key="4">
    <source>
        <dbReference type="ARBA" id="ARBA00022723"/>
    </source>
</evidence>
<keyword evidence="8" id="KW-0456">Lyase</keyword>
<reference evidence="14" key="2">
    <citation type="journal article" date="2022" name="Microb. Genom.">
        <title>A chromosome-scale genome assembly of the tomato pathogen Cladosporium fulvum reveals a compartmentalized genome architecture and the presence of a dispensable chromosome.</title>
        <authorList>
            <person name="Zaccaron A.Z."/>
            <person name="Chen L.H."/>
            <person name="Samaras A."/>
            <person name="Stergiopoulos I."/>
        </authorList>
    </citation>
    <scope>NUCLEOTIDE SEQUENCE</scope>
    <source>
        <strain evidence="14">Race5_Kim</strain>
    </source>
</reference>
<dbReference type="PIRSF" id="PIRSF036565">
    <property type="entry name" value="Pyruvt_ip_decrb"/>
    <property type="match status" value="1"/>
</dbReference>
<evidence type="ECO:0000256" key="2">
    <source>
        <dbReference type="ARBA" id="ARBA00007812"/>
    </source>
</evidence>
<dbReference type="GO" id="GO:0005829">
    <property type="term" value="C:cytosol"/>
    <property type="evidence" value="ECO:0007669"/>
    <property type="project" value="TreeGrafter"/>
</dbReference>
<keyword evidence="5" id="KW-0210">Decarboxylase</keyword>
<sequence>MTSKIPLAHHLFTRLHQLNCHSIHGVPGDFMLRALDALPLASIRWIGNANELCAGYAADGYARAAFMAREIHPLISRVRIPRVGALFTTYGVGELSALNAVAGAYSESVPLVHFVGTPSRKQWREKPVIHHGLGDSRLELWAEMAKSVTCAQADLRCEDPDEAVERYDGVLRECVRMSRPVYVNLPVDMVGREVDAKALERALIGDKVVGSESESAVVERVVDEVVGRVRSAVRPLVIADGLSYPFDFATEINEVVRLTQVPAMCPNAGKGIVDESLPSWQGALASPTEYSTSADLVLLFGALLSDTNTAAWSLVPDAEKCVTFGRSDVIVCGQRYDVDGAQVLQKLAKKLKAEAHSKSGALAAHPVRKDAVVVPSSSSPISQDGLWHRLSTYLKPHDTVLLANGTPLIGGRAMRLPHPVQVIASGIWCSIGSMLPCAQGVAAAKQDHAIPGRTILLEGDGSFQVTCQSISAIIRYKLDVTILIANNAGYAYERWLNGMEAEYNDVPN</sequence>
<organism evidence="14 15">
    <name type="scientific">Passalora fulva</name>
    <name type="common">Tomato leaf mold</name>
    <name type="synonym">Cladosporium fulvum</name>
    <dbReference type="NCBI Taxonomy" id="5499"/>
    <lineage>
        <taxon>Eukaryota</taxon>
        <taxon>Fungi</taxon>
        <taxon>Dikarya</taxon>
        <taxon>Ascomycota</taxon>
        <taxon>Pezizomycotina</taxon>
        <taxon>Dothideomycetes</taxon>
        <taxon>Dothideomycetidae</taxon>
        <taxon>Mycosphaerellales</taxon>
        <taxon>Mycosphaerellaceae</taxon>
        <taxon>Fulvia</taxon>
    </lineage>
</organism>
<keyword evidence="6 9" id="KW-0460">Magnesium</keyword>